<comment type="caution">
    <text evidence="1">The sequence shown here is derived from an EMBL/GenBank/DDBJ whole genome shotgun (WGS) entry which is preliminary data.</text>
</comment>
<dbReference type="EMBL" id="JACXVP010000010">
    <property type="protein sequence ID" value="KAG5581065.1"/>
    <property type="molecule type" value="Genomic_DNA"/>
</dbReference>
<keyword evidence="2" id="KW-1185">Reference proteome</keyword>
<accession>A0A9J5WYT9</accession>
<organism evidence="1 2">
    <name type="scientific">Solanum commersonii</name>
    <name type="common">Commerson's wild potato</name>
    <name type="synonym">Commerson's nightshade</name>
    <dbReference type="NCBI Taxonomy" id="4109"/>
    <lineage>
        <taxon>Eukaryota</taxon>
        <taxon>Viridiplantae</taxon>
        <taxon>Streptophyta</taxon>
        <taxon>Embryophyta</taxon>
        <taxon>Tracheophyta</taxon>
        <taxon>Spermatophyta</taxon>
        <taxon>Magnoliopsida</taxon>
        <taxon>eudicotyledons</taxon>
        <taxon>Gunneridae</taxon>
        <taxon>Pentapetalae</taxon>
        <taxon>asterids</taxon>
        <taxon>lamiids</taxon>
        <taxon>Solanales</taxon>
        <taxon>Solanaceae</taxon>
        <taxon>Solanoideae</taxon>
        <taxon>Solaneae</taxon>
        <taxon>Solanum</taxon>
    </lineage>
</organism>
<reference evidence="1 2" key="1">
    <citation type="submission" date="2020-09" db="EMBL/GenBank/DDBJ databases">
        <title>De no assembly of potato wild relative species, Solanum commersonii.</title>
        <authorList>
            <person name="Cho K."/>
        </authorList>
    </citation>
    <scope>NUCLEOTIDE SEQUENCE [LARGE SCALE GENOMIC DNA]</scope>
    <source>
        <strain evidence="1">LZ3.2</strain>
        <tissue evidence="1">Leaf</tissue>
    </source>
</reference>
<gene>
    <name evidence="1" type="ORF">H5410_051692</name>
</gene>
<dbReference type="AlphaFoldDB" id="A0A9J5WYT9"/>
<proteinExistence type="predicted"/>
<name>A0A9J5WYT9_SOLCO</name>
<protein>
    <submittedName>
        <fullName evidence="1">Uncharacterized protein</fullName>
    </submittedName>
</protein>
<evidence type="ECO:0000313" key="2">
    <source>
        <dbReference type="Proteomes" id="UP000824120"/>
    </source>
</evidence>
<evidence type="ECO:0000313" key="1">
    <source>
        <dbReference type="EMBL" id="KAG5581065.1"/>
    </source>
</evidence>
<dbReference type="Proteomes" id="UP000824120">
    <property type="component" value="Chromosome 10"/>
</dbReference>
<sequence>MSFLITLGLVETLFDLVVDRVKRELVRATIIKKERVDDDLVVINEDMDDAVVRAGVNIGVGDGVDVCGSICGGGGGGGGVGVVGQSVGATSCRRSSSFLCEKCKKHDEDSIKYLQTLSHAMNEFKTRGGQGHSIKQYSGSIYSTRQEEKNIIYQGNT</sequence>